<protein>
    <submittedName>
        <fullName evidence="6">Pilus (MSHA type) biogenesis protein MshL</fullName>
    </submittedName>
</protein>
<feature type="region of interest" description="Disordered" evidence="4">
    <location>
        <begin position="155"/>
        <end position="174"/>
    </location>
</feature>
<evidence type="ECO:0000256" key="3">
    <source>
        <dbReference type="ARBA" id="ARBA00023237"/>
    </source>
</evidence>
<accession>A0ABU7JKG9</accession>
<comment type="caution">
    <text evidence="6">The sequence shown here is derived from an EMBL/GenBank/DDBJ whole genome shotgun (WGS) entry which is preliminary data.</text>
</comment>
<dbReference type="Proteomes" id="UP001339167">
    <property type="component" value="Unassembled WGS sequence"/>
</dbReference>
<feature type="compositionally biased region" description="Low complexity" evidence="4">
    <location>
        <begin position="161"/>
        <end position="174"/>
    </location>
</feature>
<keyword evidence="7" id="KW-1185">Reference proteome</keyword>
<dbReference type="InterPro" id="IPR050810">
    <property type="entry name" value="Bact_Secretion_Sys_Channel"/>
</dbReference>
<gene>
    <name evidence="6" type="primary">mshL</name>
    <name evidence="6" type="ORF">QWF21_16925</name>
</gene>
<evidence type="ECO:0000313" key="6">
    <source>
        <dbReference type="EMBL" id="MEE2025926.1"/>
    </source>
</evidence>
<dbReference type="Gene3D" id="3.30.1370.130">
    <property type="match status" value="1"/>
</dbReference>
<dbReference type="InterPro" id="IPR004846">
    <property type="entry name" value="T2SS/T3SS_dom"/>
</dbReference>
<reference evidence="6 7" key="1">
    <citation type="submission" date="2023-06" db="EMBL/GenBank/DDBJ databases">
        <title>Alkalimonas sp., MEB004 an alkaliphilic bacterium isolated from Lonar Lake, India.</title>
        <authorList>
            <person name="Joshi A."/>
            <person name="Thite S."/>
        </authorList>
    </citation>
    <scope>NUCLEOTIDE SEQUENCE [LARGE SCALE GENOMIC DNA]</scope>
    <source>
        <strain evidence="6 7">MEB004</strain>
    </source>
</reference>
<feature type="domain" description="Secretin/TonB short N-terminal" evidence="5">
    <location>
        <begin position="77"/>
        <end position="125"/>
    </location>
</feature>
<dbReference type="NCBIfam" id="TIGR02519">
    <property type="entry name" value="pilus_MshL"/>
    <property type="match status" value="1"/>
</dbReference>
<dbReference type="InterPro" id="IPR001775">
    <property type="entry name" value="GspD/PilQ"/>
</dbReference>
<evidence type="ECO:0000256" key="2">
    <source>
        <dbReference type="ARBA" id="ARBA00023136"/>
    </source>
</evidence>
<keyword evidence="2" id="KW-0472">Membrane</keyword>
<dbReference type="PRINTS" id="PR00811">
    <property type="entry name" value="BCTERIALGSPD"/>
</dbReference>
<keyword evidence="3" id="KW-0998">Cell outer membrane</keyword>
<organism evidence="6 7">
    <name type="scientific">Alkalimonas mucilaginosa</name>
    <dbReference type="NCBI Taxonomy" id="3057676"/>
    <lineage>
        <taxon>Bacteria</taxon>
        <taxon>Pseudomonadati</taxon>
        <taxon>Pseudomonadota</taxon>
        <taxon>Gammaproteobacteria</taxon>
        <taxon>Alkalimonas</taxon>
    </lineage>
</organism>
<dbReference type="InterPro" id="IPR011662">
    <property type="entry name" value="Secretin/TonB_short_N"/>
</dbReference>
<dbReference type="RefSeq" id="WP_330089235.1">
    <property type="nucleotide sequence ID" value="NZ_JAUGZK010000018.1"/>
</dbReference>
<dbReference type="PANTHER" id="PTHR30332">
    <property type="entry name" value="PROBABLE GENERAL SECRETION PATHWAY PROTEIN D"/>
    <property type="match status" value="1"/>
</dbReference>
<dbReference type="Pfam" id="PF07655">
    <property type="entry name" value="Secretin_N_2"/>
    <property type="match status" value="1"/>
</dbReference>
<name>A0ABU7JKG9_9GAMM</name>
<dbReference type="SMART" id="SM00965">
    <property type="entry name" value="STN"/>
    <property type="match status" value="1"/>
</dbReference>
<proteinExistence type="predicted"/>
<dbReference type="InterPro" id="IPR011514">
    <property type="entry name" value="Secretin_N_2"/>
</dbReference>
<evidence type="ECO:0000256" key="1">
    <source>
        <dbReference type="ARBA" id="ARBA00022448"/>
    </source>
</evidence>
<dbReference type="Pfam" id="PF00263">
    <property type="entry name" value="Secretin"/>
    <property type="match status" value="1"/>
</dbReference>
<evidence type="ECO:0000313" key="7">
    <source>
        <dbReference type="Proteomes" id="UP001339167"/>
    </source>
</evidence>
<dbReference type="InterPro" id="IPR013358">
    <property type="entry name" value="Pilus_biogenesis_MshL"/>
</dbReference>
<evidence type="ECO:0000256" key="4">
    <source>
        <dbReference type="SAM" id="MobiDB-lite"/>
    </source>
</evidence>
<evidence type="ECO:0000259" key="5">
    <source>
        <dbReference type="SMART" id="SM00965"/>
    </source>
</evidence>
<dbReference type="PANTHER" id="PTHR30332:SF17">
    <property type="entry name" value="TYPE IV PILIATION SYSTEM PROTEIN DR_0774-RELATED"/>
    <property type="match status" value="1"/>
</dbReference>
<sequence>MQSGHQAQQAKATLEQAVSASPALAAAEIPPSVTQDLLAMAARPQPEIMVSEPRFNVAASQVGLQDFFASLVVDTDYSIAVHPDVQGTISLNLRQVTLPETLAVVQDLYGFDIRRQGRVYQVQPAGLRTETIAVNYLMLKRSGFSAISVNSGGVSQDMRSGHQQRGRSVQQQNQLSQNPMLGTQQGMQQQFSGSNIHSESETDFWKDLQDALRQMLGSGADRMVVVSPQAGLVTVRGMPDEIAAVRTFLGVAEQHLQRQVILEARIIEVTLSDEFQQGINWSNALASVRSTNFNFTTTGVTPGNPTSSALGGVTAISFSNADFNGVINLLETQGSAQVLSSPRVTAINNQKAVIKVGQDEYYVTNISSDTTATVGGTISTPSIELQPFFSGIALDVTPQIDQHGQVILHVHPSVTETAEQIKTIRLSNEEVVLPLARSNIRESDTIIRARSGEIVVIGGLMQTVSTDSVSRTPVLGSIPLLGQLFTSKNTLEQKKELVILLRPVVVEPEQWQPHIQQSADSLNRWYP</sequence>
<dbReference type="EMBL" id="JAUGZK010000018">
    <property type="protein sequence ID" value="MEE2025926.1"/>
    <property type="molecule type" value="Genomic_DNA"/>
</dbReference>
<keyword evidence="1" id="KW-0813">Transport</keyword>